<evidence type="ECO:0000313" key="2">
    <source>
        <dbReference type="Proteomes" id="UP001430953"/>
    </source>
</evidence>
<comment type="caution">
    <text evidence="1">The sequence shown here is derived from an EMBL/GenBank/DDBJ whole genome shotgun (WGS) entry which is preliminary data.</text>
</comment>
<dbReference type="Proteomes" id="UP001430953">
    <property type="component" value="Unassembled WGS sequence"/>
</dbReference>
<reference evidence="1 2" key="1">
    <citation type="submission" date="2023-03" db="EMBL/GenBank/DDBJ databases">
        <title>High recombination rates correlate with genetic variation in Cardiocondyla obscurior ants.</title>
        <authorList>
            <person name="Errbii M."/>
        </authorList>
    </citation>
    <scope>NUCLEOTIDE SEQUENCE [LARGE SCALE GENOMIC DNA]</scope>
    <source>
        <strain evidence="1">Alpha-2009</strain>
        <tissue evidence="1">Whole body</tissue>
    </source>
</reference>
<organism evidence="1 2">
    <name type="scientific">Cardiocondyla obscurior</name>
    <dbReference type="NCBI Taxonomy" id="286306"/>
    <lineage>
        <taxon>Eukaryota</taxon>
        <taxon>Metazoa</taxon>
        <taxon>Ecdysozoa</taxon>
        <taxon>Arthropoda</taxon>
        <taxon>Hexapoda</taxon>
        <taxon>Insecta</taxon>
        <taxon>Pterygota</taxon>
        <taxon>Neoptera</taxon>
        <taxon>Endopterygota</taxon>
        <taxon>Hymenoptera</taxon>
        <taxon>Apocrita</taxon>
        <taxon>Aculeata</taxon>
        <taxon>Formicoidea</taxon>
        <taxon>Formicidae</taxon>
        <taxon>Myrmicinae</taxon>
        <taxon>Cardiocondyla</taxon>
    </lineage>
</organism>
<gene>
    <name evidence="1" type="ORF">PUN28_013993</name>
</gene>
<name>A0AAW2F782_9HYME</name>
<dbReference type="AlphaFoldDB" id="A0AAW2F782"/>
<protein>
    <submittedName>
        <fullName evidence="1">Uncharacterized protein</fullName>
    </submittedName>
</protein>
<evidence type="ECO:0000313" key="1">
    <source>
        <dbReference type="EMBL" id="KAL0110738.1"/>
    </source>
</evidence>
<accession>A0AAW2F782</accession>
<dbReference type="EMBL" id="JADYXP020000014">
    <property type="protein sequence ID" value="KAL0110738.1"/>
    <property type="molecule type" value="Genomic_DNA"/>
</dbReference>
<sequence length="101" mass="11824">MSHMDNCFHDPGYNLRKVVDNPSNHVGGRNSSAMPNKIIYTDSKSKVSYSTCFWWNNDCEKLIRFRKAAFANLKFAYSKENLLNYKKIVAQTRCKFADYNR</sequence>
<keyword evidence="2" id="KW-1185">Reference proteome</keyword>
<proteinExistence type="predicted"/>